<evidence type="ECO:0000259" key="2">
    <source>
        <dbReference type="PROSITE" id="PS50112"/>
    </source>
</evidence>
<dbReference type="NCBIfam" id="TIGR00229">
    <property type="entry name" value="sensory_box"/>
    <property type="match status" value="2"/>
</dbReference>
<evidence type="ECO:0000313" key="7">
    <source>
        <dbReference type="Proteomes" id="UP001595386"/>
    </source>
</evidence>
<dbReference type="PROSITE" id="PS50112">
    <property type="entry name" value="PAS"/>
    <property type="match status" value="1"/>
</dbReference>
<evidence type="ECO:0000259" key="5">
    <source>
        <dbReference type="PROSITE" id="PS50887"/>
    </source>
</evidence>
<organism evidence="6 7">
    <name type="scientific">Halomonas tibetensis</name>
    <dbReference type="NCBI Taxonomy" id="2259590"/>
    <lineage>
        <taxon>Bacteria</taxon>
        <taxon>Pseudomonadati</taxon>
        <taxon>Pseudomonadota</taxon>
        <taxon>Gammaproteobacteria</taxon>
        <taxon>Oceanospirillales</taxon>
        <taxon>Halomonadaceae</taxon>
        <taxon>Halomonas</taxon>
    </lineage>
</organism>
<dbReference type="InterPro" id="IPR000700">
    <property type="entry name" value="PAS-assoc_C"/>
</dbReference>
<evidence type="ECO:0000259" key="3">
    <source>
        <dbReference type="PROSITE" id="PS50113"/>
    </source>
</evidence>
<dbReference type="EMBL" id="JBHRSQ010000039">
    <property type="protein sequence ID" value="MFC2993503.1"/>
    <property type="molecule type" value="Genomic_DNA"/>
</dbReference>
<dbReference type="InterPro" id="IPR029787">
    <property type="entry name" value="Nucleotide_cyclase"/>
</dbReference>
<gene>
    <name evidence="6" type="ORF">ACFODV_15895</name>
</gene>
<dbReference type="InterPro" id="IPR001610">
    <property type="entry name" value="PAC"/>
</dbReference>
<feature type="domain" description="PAC" evidence="3">
    <location>
        <begin position="427"/>
        <end position="480"/>
    </location>
</feature>
<feature type="domain" description="PAS" evidence="2">
    <location>
        <begin position="491"/>
        <end position="522"/>
    </location>
</feature>
<dbReference type="Pfam" id="PF08448">
    <property type="entry name" value="PAS_4"/>
    <property type="match status" value="1"/>
</dbReference>
<dbReference type="PROSITE" id="PS50113">
    <property type="entry name" value="PAC"/>
    <property type="match status" value="2"/>
</dbReference>
<keyword evidence="1" id="KW-1133">Transmembrane helix</keyword>
<dbReference type="SMART" id="SM00267">
    <property type="entry name" value="GGDEF"/>
    <property type="match status" value="1"/>
</dbReference>
<comment type="caution">
    <text evidence="6">The sequence shown here is derived from an EMBL/GenBank/DDBJ whole genome shotgun (WGS) entry which is preliminary data.</text>
</comment>
<evidence type="ECO:0000259" key="4">
    <source>
        <dbReference type="PROSITE" id="PS50883"/>
    </source>
</evidence>
<dbReference type="Pfam" id="PF00563">
    <property type="entry name" value="EAL"/>
    <property type="match status" value="1"/>
</dbReference>
<dbReference type="SMART" id="SM00086">
    <property type="entry name" value="PAC"/>
    <property type="match status" value="2"/>
</dbReference>
<dbReference type="PANTHER" id="PTHR44757:SF2">
    <property type="entry name" value="BIOFILM ARCHITECTURE MAINTENANCE PROTEIN MBAA"/>
    <property type="match status" value="1"/>
</dbReference>
<sequence>MDDVLSHTNEEWFERDHWRLRRRAIALYLVALLALLLFFTSILLDQHRGDLEVGRELTRARADLVAEWVATTFAVSDHALGGLSQLYDAPLARVVKDSSLAPADVEALLAGQRDRLAFIDELTLVNAQGHVIASSAAYWPPGFDVSGLPYFRALQASIERDELVTPLYWSALSQNFHVVHARRLTGPEGDLRALAVLQLNPVIFGEVLERLNMTRGESIAIVDTEMRLITRRPIFGEGDAMDILGTPITEPLTRAFLASGEATTTLRTTSPLDGSERLYTMRRVEGLPFLVVVGEQLEVLLAGWWQRLWLLVGIYLVVAALGWWLLRHYLNRLRLEDVLRRHFVELDQSRRKVQDREARLKALINSMQDMIFVFDGRGRFVYVHAVDPDQLLTDTGDLLQRHYSDVLPDVVVQQINRALADLQTTGEPVETEYRLILDGVPRDFHVILSPLSEENEGFSGVLAVVRDVTQSRAAAAQLRIAAMAFETHLGMTITDAKANILKVNSAFTRITGYTEEEVLGRNPNLLSSGRQDEAFYQHLWACVHEKGSWQGEIWNRRKNGEVYPEWLTISAVHNEAGDLTHFVATFNDLTERKAAEAEIHQLAFYDPLTGLPNRRLMLDRLEGALKDSYRSGQFGALLYIDLDNFQQINDTLGHHAGDQLLQQIGKRLCEVLRVHDTLARPGGDEFAVLLHDLGSDQLRVGVVTERIANKLLEALRSPFILAGNSVTTTGSIGVTIYRDHGTTLDEILQQADMALFQAKQSGRNSQCFFDPAMQAQLHARARLEGDLRQALANNEFLIHYQPQVDVERRMIGVEALLRWQHPQRGMISPGEFIPLAEENRLIVPIGNWVLETACRQLVAWAGDPARADLTVSVNVSPQQFREEQFVERVLATLDRTGADPARLKLEVTESLFVKDPDDVRESMIRLKEYGVTFSLDDFGTGYSSLSYLKRLPLDQLKIDQSFVHDLLEDEASAAIVASTIVLTESLHLAVIAEGVETEEQRSWLLAHGCRTFQGYLFGRPVPVDALFFPC</sequence>
<dbReference type="InterPro" id="IPR043128">
    <property type="entry name" value="Rev_trsase/Diguanyl_cyclase"/>
</dbReference>
<feature type="domain" description="EAL" evidence="4">
    <location>
        <begin position="780"/>
        <end position="1030"/>
    </location>
</feature>
<dbReference type="InterPro" id="IPR035965">
    <property type="entry name" value="PAS-like_dom_sf"/>
</dbReference>
<dbReference type="InterPro" id="IPR013656">
    <property type="entry name" value="PAS_4"/>
</dbReference>
<evidence type="ECO:0000256" key="1">
    <source>
        <dbReference type="SAM" id="Phobius"/>
    </source>
</evidence>
<evidence type="ECO:0000313" key="6">
    <source>
        <dbReference type="EMBL" id="MFC2993503.1"/>
    </source>
</evidence>
<dbReference type="InterPro" id="IPR052155">
    <property type="entry name" value="Biofilm_reg_signaling"/>
</dbReference>
<reference evidence="7" key="1">
    <citation type="journal article" date="2019" name="Int. J. Syst. Evol. Microbiol.">
        <title>The Global Catalogue of Microorganisms (GCM) 10K type strain sequencing project: providing services to taxonomists for standard genome sequencing and annotation.</title>
        <authorList>
            <consortium name="The Broad Institute Genomics Platform"/>
            <consortium name="The Broad Institute Genome Sequencing Center for Infectious Disease"/>
            <person name="Wu L."/>
            <person name="Ma J."/>
        </authorList>
    </citation>
    <scope>NUCLEOTIDE SEQUENCE [LARGE SCALE GENOMIC DNA]</scope>
    <source>
        <strain evidence="7">KCTC 52660</strain>
    </source>
</reference>
<dbReference type="PROSITE" id="PS50883">
    <property type="entry name" value="EAL"/>
    <property type="match status" value="1"/>
</dbReference>
<feature type="domain" description="GGDEF" evidence="5">
    <location>
        <begin position="633"/>
        <end position="771"/>
    </location>
</feature>
<dbReference type="InterPro" id="IPR054327">
    <property type="entry name" value="His-kinase-like_sensor"/>
</dbReference>
<dbReference type="NCBIfam" id="TIGR00254">
    <property type="entry name" value="GGDEF"/>
    <property type="match status" value="1"/>
</dbReference>
<dbReference type="Gene3D" id="3.30.70.270">
    <property type="match status" value="1"/>
</dbReference>
<dbReference type="CDD" id="cd12915">
    <property type="entry name" value="PDC2_DGC_like"/>
    <property type="match status" value="1"/>
</dbReference>
<dbReference type="PROSITE" id="PS50887">
    <property type="entry name" value="GGDEF"/>
    <property type="match status" value="1"/>
</dbReference>
<dbReference type="CDD" id="cd00130">
    <property type="entry name" value="PAS"/>
    <property type="match status" value="2"/>
</dbReference>
<dbReference type="CDD" id="cd12914">
    <property type="entry name" value="PDC1_DGC_like"/>
    <property type="match status" value="1"/>
</dbReference>
<keyword evidence="7" id="KW-1185">Reference proteome</keyword>
<dbReference type="Pfam" id="PF13426">
    <property type="entry name" value="PAS_9"/>
    <property type="match status" value="1"/>
</dbReference>
<dbReference type="InterPro" id="IPR000014">
    <property type="entry name" value="PAS"/>
</dbReference>
<dbReference type="InterPro" id="IPR035919">
    <property type="entry name" value="EAL_sf"/>
</dbReference>
<dbReference type="SUPFAM" id="SSF55785">
    <property type="entry name" value="PYP-like sensor domain (PAS domain)"/>
    <property type="match status" value="2"/>
</dbReference>
<protein>
    <submittedName>
        <fullName evidence="6">EAL domain-containing protein</fullName>
    </submittedName>
</protein>
<dbReference type="PANTHER" id="PTHR44757">
    <property type="entry name" value="DIGUANYLATE CYCLASE DGCP"/>
    <property type="match status" value="1"/>
</dbReference>
<dbReference type="InterPro" id="IPR000160">
    <property type="entry name" value="GGDEF_dom"/>
</dbReference>
<keyword evidence="1" id="KW-0812">Transmembrane</keyword>
<feature type="transmembrane region" description="Helical" evidence="1">
    <location>
        <begin position="25"/>
        <end position="44"/>
    </location>
</feature>
<dbReference type="Gene3D" id="3.30.450.20">
    <property type="entry name" value="PAS domain"/>
    <property type="match status" value="4"/>
</dbReference>
<dbReference type="CDD" id="cd01949">
    <property type="entry name" value="GGDEF"/>
    <property type="match status" value="1"/>
</dbReference>
<keyword evidence="1" id="KW-0472">Membrane</keyword>
<name>A0ABV7B9V4_9GAMM</name>
<dbReference type="SMART" id="SM00052">
    <property type="entry name" value="EAL"/>
    <property type="match status" value="1"/>
</dbReference>
<dbReference type="Proteomes" id="UP001595386">
    <property type="component" value="Unassembled WGS sequence"/>
</dbReference>
<dbReference type="Pfam" id="PF00990">
    <property type="entry name" value="GGDEF"/>
    <property type="match status" value="1"/>
</dbReference>
<dbReference type="InterPro" id="IPR001633">
    <property type="entry name" value="EAL_dom"/>
</dbReference>
<dbReference type="SMART" id="SM00091">
    <property type="entry name" value="PAS"/>
    <property type="match status" value="2"/>
</dbReference>
<dbReference type="Pfam" id="PF22588">
    <property type="entry name" value="dCache_1_like"/>
    <property type="match status" value="1"/>
</dbReference>
<feature type="domain" description="PAC" evidence="3">
    <location>
        <begin position="549"/>
        <end position="601"/>
    </location>
</feature>
<dbReference type="SUPFAM" id="SSF141868">
    <property type="entry name" value="EAL domain-like"/>
    <property type="match status" value="1"/>
</dbReference>
<dbReference type="CDD" id="cd01948">
    <property type="entry name" value="EAL"/>
    <property type="match status" value="1"/>
</dbReference>
<dbReference type="RefSeq" id="WP_379761189.1">
    <property type="nucleotide sequence ID" value="NZ_JBHRSQ010000039.1"/>
</dbReference>
<dbReference type="SUPFAM" id="SSF55073">
    <property type="entry name" value="Nucleotide cyclase"/>
    <property type="match status" value="1"/>
</dbReference>
<dbReference type="Gene3D" id="3.20.20.450">
    <property type="entry name" value="EAL domain"/>
    <property type="match status" value="1"/>
</dbReference>
<accession>A0ABV7B9V4</accession>
<proteinExistence type="predicted"/>